<gene>
    <name evidence="5" type="ORF">A2151_01875</name>
</gene>
<dbReference type="GO" id="GO:0003677">
    <property type="term" value="F:DNA binding"/>
    <property type="evidence" value="ECO:0007669"/>
    <property type="project" value="UniProtKB-KW"/>
</dbReference>
<dbReference type="Proteomes" id="UP000178885">
    <property type="component" value="Unassembled WGS sequence"/>
</dbReference>
<dbReference type="EMBL" id="MFSU01000036">
    <property type="protein sequence ID" value="OGI48134.1"/>
    <property type="molecule type" value="Genomic_DNA"/>
</dbReference>
<keyword evidence="1" id="KW-0805">Transcription regulation</keyword>
<evidence type="ECO:0000256" key="3">
    <source>
        <dbReference type="ARBA" id="ARBA00023163"/>
    </source>
</evidence>
<dbReference type="SMART" id="SM00530">
    <property type="entry name" value="HTH_XRE"/>
    <property type="match status" value="1"/>
</dbReference>
<evidence type="ECO:0000313" key="6">
    <source>
        <dbReference type="Proteomes" id="UP000178885"/>
    </source>
</evidence>
<accession>A0A1F6TSM3</accession>
<feature type="domain" description="HTH cro/C1-type" evidence="4">
    <location>
        <begin position="33"/>
        <end position="68"/>
    </location>
</feature>
<dbReference type="STRING" id="1817760.A2151_01875"/>
<keyword evidence="2" id="KW-0238">DNA-binding</keyword>
<dbReference type="Pfam" id="PF01381">
    <property type="entry name" value="HTH_3"/>
    <property type="match status" value="1"/>
</dbReference>
<name>A0A1F6TSM3_9PROT</name>
<evidence type="ECO:0000313" key="5">
    <source>
        <dbReference type="EMBL" id="OGI48134.1"/>
    </source>
</evidence>
<dbReference type="Gene3D" id="1.10.260.40">
    <property type="entry name" value="lambda repressor-like DNA-binding domains"/>
    <property type="match status" value="1"/>
</dbReference>
<proteinExistence type="predicted"/>
<dbReference type="AlphaFoldDB" id="A0A1F6TSM3"/>
<dbReference type="PANTHER" id="PTHR36511">
    <property type="entry name" value="MERR FAMILY BACTERIAL REGULATORY PROTEIN"/>
    <property type="match status" value="1"/>
</dbReference>
<dbReference type="CDD" id="cd00093">
    <property type="entry name" value="HTH_XRE"/>
    <property type="match status" value="1"/>
</dbReference>
<organism evidence="5 6">
    <name type="scientific">Candidatus Muproteobacteria bacterium RBG_16_65_34</name>
    <dbReference type="NCBI Taxonomy" id="1817760"/>
    <lineage>
        <taxon>Bacteria</taxon>
        <taxon>Pseudomonadati</taxon>
        <taxon>Pseudomonadota</taxon>
        <taxon>Candidatus Muproteobacteria</taxon>
    </lineage>
</organism>
<protein>
    <recommendedName>
        <fullName evidence="4">HTH cro/C1-type domain-containing protein</fullName>
    </recommendedName>
</protein>
<dbReference type="InterPro" id="IPR010982">
    <property type="entry name" value="Lambda_DNA-bd_dom_sf"/>
</dbReference>
<dbReference type="SUPFAM" id="SSF47413">
    <property type="entry name" value="lambda repressor-like DNA-binding domains"/>
    <property type="match status" value="1"/>
</dbReference>
<comment type="caution">
    <text evidence="5">The sequence shown here is derived from an EMBL/GenBank/DDBJ whole genome shotgun (WGS) entry which is preliminary data.</text>
</comment>
<keyword evidence="3" id="KW-0804">Transcription</keyword>
<reference evidence="5 6" key="1">
    <citation type="journal article" date="2016" name="Nat. Commun.">
        <title>Thousands of microbial genomes shed light on interconnected biogeochemical processes in an aquifer system.</title>
        <authorList>
            <person name="Anantharaman K."/>
            <person name="Brown C.T."/>
            <person name="Hug L.A."/>
            <person name="Sharon I."/>
            <person name="Castelle C.J."/>
            <person name="Probst A.J."/>
            <person name="Thomas B.C."/>
            <person name="Singh A."/>
            <person name="Wilkins M.J."/>
            <person name="Karaoz U."/>
            <person name="Brodie E.L."/>
            <person name="Williams K.H."/>
            <person name="Hubbard S.S."/>
            <person name="Banfield J.F."/>
        </authorList>
    </citation>
    <scope>NUCLEOTIDE SEQUENCE [LARGE SCALE GENOMIC DNA]</scope>
</reference>
<evidence type="ECO:0000256" key="2">
    <source>
        <dbReference type="ARBA" id="ARBA00023125"/>
    </source>
</evidence>
<sequence length="95" mass="10691">MSRKKTAFEGVARSLREVATGRYRRYTLSVPGVRQVRLRAGMTQEAFASFLGISLRTLQNWEQGRRRPAGPALTLLRIVCSHPEVLGPRVVRRAA</sequence>
<dbReference type="PANTHER" id="PTHR36511:SF4">
    <property type="entry name" value="ANTITOXIN MQSA"/>
    <property type="match status" value="1"/>
</dbReference>
<dbReference type="PROSITE" id="PS50943">
    <property type="entry name" value="HTH_CROC1"/>
    <property type="match status" value="1"/>
</dbReference>
<dbReference type="InterPro" id="IPR001387">
    <property type="entry name" value="Cro/C1-type_HTH"/>
</dbReference>
<dbReference type="InterPro" id="IPR052359">
    <property type="entry name" value="HTH-type_reg/antitoxin"/>
</dbReference>
<evidence type="ECO:0000256" key="1">
    <source>
        <dbReference type="ARBA" id="ARBA00023015"/>
    </source>
</evidence>
<evidence type="ECO:0000259" key="4">
    <source>
        <dbReference type="PROSITE" id="PS50943"/>
    </source>
</evidence>